<evidence type="ECO:0000256" key="2">
    <source>
        <dbReference type="ARBA" id="ARBA00022679"/>
    </source>
</evidence>
<feature type="domain" description="HipA-like C-terminal" evidence="4">
    <location>
        <begin position="204"/>
        <end position="379"/>
    </location>
</feature>
<accession>A0A4Q7RGR7</accession>
<dbReference type="GO" id="GO:0004674">
    <property type="term" value="F:protein serine/threonine kinase activity"/>
    <property type="evidence" value="ECO:0007669"/>
    <property type="project" value="TreeGrafter"/>
</dbReference>
<dbReference type="NCBIfam" id="NF007297">
    <property type="entry name" value="PRK09775.1"/>
    <property type="match status" value="1"/>
</dbReference>
<dbReference type="PANTHER" id="PTHR37419:SF8">
    <property type="entry name" value="TOXIN YJJJ"/>
    <property type="match status" value="1"/>
</dbReference>
<proteinExistence type="inferred from homology"/>
<name>A0A4Q7RGR7_9BURK</name>
<dbReference type="InterPro" id="IPR012893">
    <property type="entry name" value="HipA-like_C"/>
</dbReference>
<dbReference type="AlphaFoldDB" id="A0A4Q7RGR7"/>
<keyword evidence="2" id="KW-0808">Transferase</keyword>
<evidence type="ECO:0000313" key="5">
    <source>
        <dbReference type="EMBL" id="RZT31330.1"/>
    </source>
</evidence>
<comment type="caution">
    <text evidence="5">The sequence shown here is derived from an EMBL/GenBank/DDBJ whole genome shotgun (WGS) entry which is preliminary data.</text>
</comment>
<dbReference type="InterPro" id="IPR052028">
    <property type="entry name" value="HipA_Ser/Thr_kinase"/>
</dbReference>
<keyword evidence="3" id="KW-0418">Kinase</keyword>
<organism evidence="5 6">
    <name type="scientific">Cupriavidus agavae</name>
    <dbReference type="NCBI Taxonomy" id="1001822"/>
    <lineage>
        <taxon>Bacteria</taxon>
        <taxon>Pseudomonadati</taxon>
        <taxon>Pseudomonadota</taxon>
        <taxon>Betaproteobacteria</taxon>
        <taxon>Burkholderiales</taxon>
        <taxon>Burkholderiaceae</taxon>
        <taxon>Cupriavidus</taxon>
    </lineage>
</organism>
<reference evidence="5 6" key="1">
    <citation type="journal article" date="2015" name="Stand. Genomic Sci.">
        <title>Genomic Encyclopedia of Bacterial and Archaeal Type Strains, Phase III: the genomes of soil and plant-associated and newly described type strains.</title>
        <authorList>
            <person name="Whitman W.B."/>
            <person name="Woyke T."/>
            <person name="Klenk H.P."/>
            <person name="Zhou Y."/>
            <person name="Lilburn T.G."/>
            <person name="Beck B.J."/>
            <person name="De Vos P."/>
            <person name="Vandamme P."/>
            <person name="Eisen J.A."/>
            <person name="Garrity G."/>
            <person name="Hugenholtz P."/>
            <person name="Kyrpides N.C."/>
        </authorList>
    </citation>
    <scope>NUCLEOTIDE SEQUENCE [LARGE SCALE GENOMIC DNA]</scope>
    <source>
        <strain evidence="5 6">ASC-9842</strain>
    </source>
</reference>
<keyword evidence="6" id="KW-1185">Reference proteome</keyword>
<dbReference type="GO" id="GO:0005829">
    <property type="term" value="C:cytosol"/>
    <property type="evidence" value="ECO:0007669"/>
    <property type="project" value="TreeGrafter"/>
</dbReference>
<gene>
    <name evidence="5" type="ORF">EV147_4511</name>
</gene>
<comment type="similarity">
    <text evidence="1">Belongs to the HipA Ser/Thr kinase family.</text>
</comment>
<dbReference type="EMBL" id="SGXM01000009">
    <property type="protein sequence ID" value="RZT31330.1"/>
    <property type="molecule type" value="Genomic_DNA"/>
</dbReference>
<evidence type="ECO:0000313" key="6">
    <source>
        <dbReference type="Proteomes" id="UP000291078"/>
    </source>
</evidence>
<dbReference type="Pfam" id="PF07804">
    <property type="entry name" value="HipA_C"/>
    <property type="match status" value="1"/>
</dbReference>
<dbReference type="RefSeq" id="WP_130393405.1">
    <property type="nucleotide sequence ID" value="NZ_SGXM01000009.1"/>
</dbReference>
<dbReference type="Proteomes" id="UP000291078">
    <property type="component" value="Unassembled WGS sequence"/>
</dbReference>
<sequence length="450" mass="48436">MAPLAERLRLKLAHGPASARQLIEDTGVSQPTLSRAIGAMGEELVRLGAARSIHYALRDPQRGLGDIPIYRVCPDGTIHPLGELIPVRPEGFVMRETDGLTRFSDSLPWWLLDMRPQGFLGRAYAARHAEPLGLPANVAEWSDTHVLRALIAQGHDAVGNLLLGDKARERFLDSPIPEPIAQAGKGEVYARLAMEAARGELPGSSAGGEQPKFAAYADTPAGARHVLVKFTLPDANEITGRWRDLLLTEHHALETLTAAGVSAARSQVIDHGGQRFLEVERFDRIGPLGRRALFSLASVDAEFAGEGAAIWPVIAARLAAEGHITQESADGVALLYAFGVMIGNTDMHNGNVSFSNGDERHARPYRLAPAYDMLPMGFAPRASGFLSNELPPARLHPGVPNALWSRAHGLALQFTARLRADDRVTAAFRPCLDALDAHLDTAGAKVARLG</sequence>
<protein>
    <submittedName>
        <fullName evidence="5">HipA-like protein</fullName>
    </submittedName>
</protein>
<evidence type="ECO:0000256" key="3">
    <source>
        <dbReference type="ARBA" id="ARBA00022777"/>
    </source>
</evidence>
<dbReference type="OrthoDB" id="8555656at2"/>
<dbReference type="PANTHER" id="PTHR37419">
    <property type="entry name" value="SERINE/THREONINE-PROTEIN KINASE TOXIN HIPA"/>
    <property type="match status" value="1"/>
</dbReference>
<evidence type="ECO:0000256" key="1">
    <source>
        <dbReference type="ARBA" id="ARBA00010164"/>
    </source>
</evidence>
<evidence type="ECO:0000259" key="4">
    <source>
        <dbReference type="Pfam" id="PF07804"/>
    </source>
</evidence>